<dbReference type="PANTHER" id="PTHR47814">
    <property type="entry name" value="PEPTIDYL-TRNA HYDROLASE ARFB"/>
    <property type="match status" value="1"/>
</dbReference>
<reference evidence="2 3" key="1">
    <citation type="journal article" date="2015" name="Nature">
        <title>rRNA introns, odd ribosomes, and small enigmatic genomes across a large radiation of phyla.</title>
        <authorList>
            <person name="Brown C.T."/>
            <person name="Hug L.A."/>
            <person name="Thomas B.C."/>
            <person name="Sharon I."/>
            <person name="Castelle C.J."/>
            <person name="Singh A."/>
            <person name="Wilkins M.J."/>
            <person name="Williams K.H."/>
            <person name="Banfield J.F."/>
        </authorList>
    </citation>
    <scope>NUCLEOTIDE SEQUENCE [LARGE SCALE GENOMIC DNA]</scope>
</reference>
<protein>
    <submittedName>
        <fullName evidence="2">Peptidyl-tRNA hydrolase</fullName>
    </submittedName>
</protein>
<sequence length="130" mass="14948">MIPYDEIHIDFVRASGPGGQNVNKTATKAQLRWRVGTSRVFSPQEKERIRARLQNRINNNDEIVLSSSAERSQGQNKETVVVRLQQLVRRALVIPRKRTATRPTRAAKARRLETKKHISTLKKLRKKVSI</sequence>
<dbReference type="Pfam" id="PF00472">
    <property type="entry name" value="RF-1"/>
    <property type="match status" value="1"/>
</dbReference>
<dbReference type="GO" id="GO:0043022">
    <property type="term" value="F:ribosome binding"/>
    <property type="evidence" value="ECO:0007669"/>
    <property type="project" value="TreeGrafter"/>
</dbReference>
<name>A0A0G1MJD3_9BACT</name>
<organism evidence="2 3">
    <name type="scientific">Candidatus Magasanikbacteria bacterium GW2011_GWA2_45_39</name>
    <dbReference type="NCBI Taxonomy" id="1619041"/>
    <lineage>
        <taxon>Bacteria</taxon>
        <taxon>Candidatus Magasanikiibacteriota</taxon>
    </lineage>
</organism>
<dbReference type="InterPro" id="IPR000352">
    <property type="entry name" value="Pep_chain_release_fac_I"/>
</dbReference>
<dbReference type="PANTHER" id="PTHR47814:SF1">
    <property type="entry name" value="PEPTIDYL-TRNA HYDROLASE ARFB"/>
    <property type="match status" value="1"/>
</dbReference>
<dbReference type="GO" id="GO:0003747">
    <property type="term" value="F:translation release factor activity"/>
    <property type="evidence" value="ECO:0007669"/>
    <property type="project" value="InterPro"/>
</dbReference>
<keyword evidence="2" id="KW-0378">Hydrolase</keyword>
<dbReference type="GO" id="GO:0072344">
    <property type="term" value="P:rescue of stalled ribosome"/>
    <property type="evidence" value="ECO:0007669"/>
    <property type="project" value="TreeGrafter"/>
</dbReference>
<dbReference type="NCBIfam" id="NF006718">
    <property type="entry name" value="PRK09256.1"/>
    <property type="match status" value="1"/>
</dbReference>
<comment type="caution">
    <text evidence="2">The sequence shown here is derived from an EMBL/GenBank/DDBJ whole genome shotgun (WGS) entry which is preliminary data.</text>
</comment>
<dbReference type="SUPFAM" id="SSF110916">
    <property type="entry name" value="Peptidyl-tRNA hydrolase domain-like"/>
    <property type="match status" value="1"/>
</dbReference>
<dbReference type="EMBL" id="LCKX01000001">
    <property type="protein sequence ID" value="KKU08299.1"/>
    <property type="molecule type" value="Genomic_DNA"/>
</dbReference>
<dbReference type="Gene3D" id="3.30.160.20">
    <property type="match status" value="1"/>
</dbReference>
<evidence type="ECO:0000313" key="2">
    <source>
        <dbReference type="EMBL" id="KKU08299.1"/>
    </source>
</evidence>
<dbReference type="Proteomes" id="UP000033999">
    <property type="component" value="Unassembled WGS sequence"/>
</dbReference>
<gene>
    <name evidence="2" type="ORF">UX10_C0001G0058</name>
</gene>
<dbReference type="GO" id="GO:0004045">
    <property type="term" value="F:peptidyl-tRNA hydrolase activity"/>
    <property type="evidence" value="ECO:0007669"/>
    <property type="project" value="TreeGrafter"/>
</dbReference>
<evidence type="ECO:0000313" key="3">
    <source>
        <dbReference type="Proteomes" id="UP000033999"/>
    </source>
</evidence>
<dbReference type="AlphaFoldDB" id="A0A0G1MJD3"/>
<evidence type="ECO:0000259" key="1">
    <source>
        <dbReference type="Pfam" id="PF00472"/>
    </source>
</evidence>
<feature type="domain" description="Prokaryotic-type class I peptide chain release factors" evidence="1">
    <location>
        <begin position="2"/>
        <end position="122"/>
    </location>
</feature>
<dbReference type="PATRIC" id="fig|1619041.3.peg.59"/>
<accession>A0A0G1MJD3</accession>
<proteinExistence type="predicted"/>